<sequence>MLKAPPASGTTGSGEVAKDKRRRVEPSGESGEKIAEGRFSLVDDLKEVEEMARLAVLQGEEDMSKMVARLVKGIWLGIEEEKSELKKVNVELEKELARSRDDTLKEVKLGRHLMLKDYSEEEAYAIKANTYFEEEDEEEAEAVGIMDCLDGVSRQIVLDNQGDDVELSEGGSEKIVRKISLKIYDLESGVARQRETSKALLSVQAELPLQSQVEEIYSEIKNGLKELTEVTKHAKKLQCQVDAFAVKGKQANMAQYRIKAQEQSEKRF</sequence>
<evidence type="ECO:0000313" key="2">
    <source>
        <dbReference type="EMBL" id="KAF6145710.1"/>
    </source>
</evidence>
<feature type="compositionally biased region" description="Basic and acidic residues" evidence="1">
    <location>
        <begin position="16"/>
        <end position="35"/>
    </location>
</feature>
<reference evidence="2 3" key="1">
    <citation type="journal article" date="2020" name="IScience">
        <title>Genome Sequencing of the Endangered Kingdonia uniflora (Circaeasteraceae, Ranunculales) Reveals Potential Mechanisms of Evolutionary Specialization.</title>
        <authorList>
            <person name="Sun Y."/>
            <person name="Deng T."/>
            <person name="Zhang A."/>
            <person name="Moore M.J."/>
            <person name="Landis J.B."/>
            <person name="Lin N."/>
            <person name="Zhang H."/>
            <person name="Zhang X."/>
            <person name="Huang J."/>
            <person name="Zhang X."/>
            <person name="Sun H."/>
            <person name="Wang H."/>
        </authorList>
    </citation>
    <scope>NUCLEOTIDE SEQUENCE [LARGE SCALE GENOMIC DNA]</scope>
    <source>
        <strain evidence="2">TB1705</strain>
        <tissue evidence="2">Leaf</tissue>
    </source>
</reference>
<gene>
    <name evidence="2" type="ORF">GIB67_010671</name>
</gene>
<comment type="caution">
    <text evidence="2">The sequence shown here is derived from an EMBL/GenBank/DDBJ whole genome shotgun (WGS) entry which is preliminary data.</text>
</comment>
<dbReference type="EMBL" id="JACGCM010002033">
    <property type="protein sequence ID" value="KAF6145710.1"/>
    <property type="molecule type" value="Genomic_DNA"/>
</dbReference>
<evidence type="ECO:0000256" key="1">
    <source>
        <dbReference type="SAM" id="MobiDB-lite"/>
    </source>
</evidence>
<dbReference type="AlphaFoldDB" id="A0A7J7LT60"/>
<protein>
    <submittedName>
        <fullName evidence="2">Uncharacterized protein</fullName>
    </submittedName>
</protein>
<evidence type="ECO:0000313" key="3">
    <source>
        <dbReference type="Proteomes" id="UP000541444"/>
    </source>
</evidence>
<dbReference type="Proteomes" id="UP000541444">
    <property type="component" value="Unassembled WGS sequence"/>
</dbReference>
<proteinExistence type="predicted"/>
<feature type="region of interest" description="Disordered" evidence="1">
    <location>
        <begin position="1"/>
        <end position="35"/>
    </location>
</feature>
<organism evidence="2 3">
    <name type="scientific">Kingdonia uniflora</name>
    <dbReference type="NCBI Taxonomy" id="39325"/>
    <lineage>
        <taxon>Eukaryota</taxon>
        <taxon>Viridiplantae</taxon>
        <taxon>Streptophyta</taxon>
        <taxon>Embryophyta</taxon>
        <taxon>Tracheophyta</taxon>
        <taxon>Spermatophyta</taxon>
        <taxon>Magnoliopsida</taxon>
        <taxon>Ranunculales</taxon>
        <taxon>Circaeasteraceae</taxon>
        <taxon>Kingdonia</taxon>
    </lineage>
</organism>
<accession>A0A7J7LT60</accession>
<name>A0A7J7LT60_9MAGN</name>
<keyword evidence="3" id="KW-1185">Reference proteome</keyword>